<evidence type="ECO:0000313" key="11">
    <source>
        <dbReference type="Proteomes" id="UP000199062"/>
    </source>
</evidence>
<dbReference type="STRING" id="767519.SAMN05216559_2511"/>
<feature type="transmembrane region" description="Helical" evidence="8">
    <location>
        <begin position="118"/>
        <end position="139"/>
    </location>
</feature>
<evidence type="ECO:0000313" key="10">
    <source>
        <dbReference type="EMBL" id="SFS01521.1"/>
    </source>
</evidence>
<keyword evidence="3" id="KW-0808">Transferase</keyword>
<dbReference type="GO" id="GO:0004673">
    <property type="term" value="F:protein histidine kinase activity"/>
    <property type="evidence" value="ECO:0007669"/>
    <property type="project" value="UniProtKB-EC"/>
</dbReference>
<dbReference type="SUPFAM" id="SSF55874">
    <property type="entry name" value="ATPase domain of HSP90 chaperone/DNA topoisomerase II/histidine kinase"/>
    <property type="match status" value="1"/>
</dbReference>
<dbReference type="PRINTS" id="PR00344">
    <property type="entry name" value="BCTRLSENSOR"/>
</dbReference>
<evidence type="ECO:0000259" key="9">
    <source>
        <dbReference type="PROSITE" id="PS50109"/>
    </source>
</evidence>
<keyword evidence="8" id="KW-0812">Transmembrane</keyword>
<dbReference type="Gene3D" id="3.30.565.10">
    <property type="entry name" value="Histidine kinase-like ATPase, C-terminal domain"/>
    <property type="match status" value="1"/>
</dbReference>
<dbReference type="GO" id="GO:0005524">
    <property type="term" value="F:ATP binding"/>
    <property type="evidence" value="ECO:0007669"/>
    <property type="project" value="UniProtKB-KW"/>
</dbReference>
<feature type="transmembrane region" description="Helical" evidence="8">
    <location>
        <begin position="83"/>
        <end position="106"/>
    </location>
</feature>
<organism evidence="10 11">
    <name type="scientific">Halomicrobium zhouii</name>
    <dbReference type="NCBI Taxonomy" id="767519"/>
    <lineage>
        <taxon>Archaea</taxon>
        <taxon>Methanobacteriati</taxon>
        <taxon>Methanobacteriota</taxon>
        <taxon>Stenosarchaea group</taxon>
        <taxon>Halobacteria</taxon>
        <taxon>Halobacteriales</taxon>
        <taxon>Haloarculaceae</taxon>
        <taxon>Halomicrobium</taxon>
    </lineage>
</organism>
<evidence type="ECO:0000256" key="7">
    <source>
        <dbReference type="SAM" id="MobiDB-lite"/>
    </source>
</evidence>
<feature type="transmembrane region" description="Helical" evidence="8">
    <location>
        <begin position="48"/>
        <end position="71"/>
    </location>
</feature>
<evidence type="ECO:0000256" key="6">
    <source>
        <dbReference type="ARBA" id="ARBA00022840"/>
    </source>
</evidence>
<dbReference type="PROSITE" id="PS50109">
    <property type="entry name" value="HIS_KIN"/>
    <property type="match status" value="1"/>
</dbReference>
<dbReference type="EC" id="2.7.13.3" evidence="2"/>
<keyword evidence="5 10" id="KW-0418">Kinase</keyword>
<dbReference type="PANTHER" id="PTHR44936:SF10">
    <property type="entry name" value="SENSOR PROTEIN RSTB"/>
    <property type="match status" value="1"/>
</dbReference>
<feature type="transmembrane region" description="Helical" evidence="8">
    <location>
        <begin position="151"/>
        <end position="169"/>
    </location>
</feature>
<evidence type="ECO:0000256" key="4">
    <source>
        <dbReference type="ARBA" id="ARBA00022741"/>
    </source>
</evidence>
<keyword evidence="8" id="KW-0472">Membrane</keyword>
<feature type="region of interest" description="Disordered" evidence="7">
    <location>
        <begin position="407"/>
        <end position="426"/>
    </location>
</feature>
<accession>A0A1I6LDF2</accession>
<evidence type="ECO:0000256" key="2">
    <source>
        <dbReference type="ARBA" id="ARBA00012438"/>
    </source>
</evidence>
<reference evidence="10 11" key="1">
    <citation type="submission" date="2016-10" db="EMBL/GenBank/DDBJ databases">
        <authorList>
            <person name="de Groot N.N."/>
        </authorList>
    </citation>
    <scope>NUCLEOTIDE SEQUENCE [LARGE SCALE GENOMIC DNA]</scope>
    <source>
        <strain evidence="10 11">CGMCC 1.10457</strain>
    </source>
</reference>
<dbReference type="CDD" id="cd00075">
    <property type="entry name" value="HATPase"/>
    <property type="match status" value="1"/>
</dbReference>
<dbReference type="Proteomes" id="UP000199062">
    <property type="component" value="Unassembled WGS sequence"/>
</dbReference>
<evidence type="ECO:0000256" key="3">
    <source>
        <dbReference type="ARBA" id="ARBA00022679"/>
    </source>
</evidence>
<evidence type="ECO:0000256" key="5">
    <source>
        <dbReference type="ARBA" id="ARBA00022777"/>
    </source>
</evidence>
<gene>
    <name evidence="10" type="ORF">SAMN05216559_2511</name>
</gene>
<dbReference type="InterPro" id="IPR050980">
    <property type="entry name" value="2C_sensor_his_kinase"/>
</dbReference>
<dbReference type="Pfam" id="PF02518">
    <property type="entry name" value="HATPase_c"/>
    <property type="match status" value="1"/>
</dbReference>
<evidence type="ECO:0000256" key="8">
    <source>
        <dbReference type="SAM" id="Phobius"/>
    </source>
</evidence>
<keyword evidence="11" id="KW-1185">Reference proteome</keyword>
<dbReference type="InterPro" id="IPR004358">
    <property type="entry name" value="Sig_transdc_His_kin-like_C"/>
</dbReference>
<dbReference type="InterPro" id="IPR005467">
    <property type="entry name" value="His_kinase_dom"/>
</dbReference>
<dbReference type="SMART" id="SM00387">
    <property type="entry name" value="HATPase_c"/>
    <property type="match status" value="1"/>
</dbReference>
<dbReference type="EMBL" id="FOZK01000002">
    <property type="protein sequence ID" value="SFS01521.1"/>
    <property type="molecule type" value="Genomic_DNA"/>
</dbReference>
<keyword evidence="4" id="KW-0547">Nucleotide-binding</keyword>
<evidence type="ECO:0000256" key="1">
    <source>
        <dbReference type="ARBA" id="ARBA00000085"/>
    </source>
</evidence>
<dbReference type="InterPro" id="IPR003594">
    <property type="entry name" value="HATPase_dom"/>
</dbReference>
<comment type="catalytic activity">
    <reaction evidence="1">
        <text>ATP + protein L-histidine = ADP + protein N-phospho-L-histidine.</text>
        <dbReference type="EC" id="2.7.13.3"/>
    </reaction>
</comment>
<sequence length="426" mass="46579">MHVTGYESPEETSQTDVEFEASNVNSLDRGRDLSGSLARIRRLRAEDAAPLCISAIGVALLVVVVLEWILFARLQLALILHPANLTGLLTSVPFMAALVYGGHWLAQSDVSADRHVRVIGWTVAGITVSSAMNLLIMSSAPPPDAWYLVGWLRWAVSIGGGVGLLVGVIEARAIERERTTERAIARADFAESQQEWLDYLNSLLRHEVLNTSNVIGGRSTLLLEEYDPDDEARSHLETITRQSEDLTRVIRDVRVLLEATDRHPQYEAADLASTLETEVASLHDRYEGVRTDLSVADDLTVMADDLLPRLFSNLLSNAVEHNDGDSTTVRVTGERRGERAVVRIADDGPGIPAKRLDTLFERDTTRSDTHGLGLFIVRTLAERYGGTVALTETGPDGTTITVELPLAGFGPDTASRDPAWVPTDSE</sequence>
<dbReference type="AlphaFoldDB" id="A0A1I6LDF2"/>
<feature type="domain" description="Histidine kinase" evidence="9">
    <location>
        <begin position="203"/>
        <end position="408"/>
    </location>
</feature>
<dbReference type="PANTHER" id="PTHR44936">
    <property type="entry name" value="SENSOR PROTEIN CREC"/>
    <property type="match status" value="1"/>
</dbReference>
<name>A0A1I6LDF2_9EURY</name>
<keyword evidence="6" id="KW-0067">ATP-binding</keyword>
<protein>
    <recommendedName>
        <fullName evidence="2">histidine kinase</fullName>
        <ecNumber evidence="2">2.7.13.3</ecNumber>
    </recommendedName>
</protein>
<keyword evidence="8" id="KW-1133">Transmembrane helix</keyword>
<proteinExistence type="predicted"/>
<dbReference type="InterPro" id="IPR036890">
    <property type="entry name" value="HATPase_C_sf"/>
</dbReference>